<protein>
    <recommendedName>
        <fullName evidence="4">RRM domain-containing protein</fullName>
    </recommendedName>
</protein>
<feature type="compositionally biased region" description="Polar residues" evidence="1">
    <location>
        <begin position="435"/>
        <end position="448"/>
    </location>
</feature>
<comment type="caution">
    <text evidence="2">The sequence shown here is derived from an EMBL/GenBank/DDBJ whole genome shotgun (WGS) entry which is preliminary data.</text>
</comment>
<proteinExistence type="predicted"/>
<evidence type="ECO:0000256" key="1">
    <source>
        <dbReference type="SAM" id="MobiDB-lite"/>
    </source>
</evidence>
<dbReference type="SUPFAM" id="SSF54928">
    <property type="entry name" value="RNA-binding domain, RBD"/>
    <property type="match status" value="1"/>
</dbReference>
<dbReference type="GeneID" id="66108733"/>
<evidence type="ECO:0000313" key="3">
    <source>
        <dbReference type="Proteomes" id="UP000812287"/>
    </source>
</evidence>
<keyword evidence="3" id="KW-1185">Reference proteome</keyword>
<organism evidence="2 3">
    <name type="scientific">Guyanagaster necrorhizus</name>
    <dbReference type="NCBI Taxonomy" id="856835"/>
    <lineage>
        <taxon>Eukaryota</taxon>
        <taxon>Fungi</taxon>
        <taxon>Dikarya</taxon>
        <taxon>Basidiomycota</taxon>
        <taxon>Agaricomycotina</taxon>
        <taxon>Agaricomycetes</taxon>
        <taxon>Agaricomycetidae</taxon>
        <taxon>Agaricales</taxon>
        <taxon>Marasmiineae</taxon>
        <taxon>Physalacriaceae</taxon>
        <taxon>Guyanagaster</taxon>
    </lineage>
</organism>
<gene>
    <name evidence="2" type="ORF">BT62DRAFT_932879</name>
</gene>
<dbReference type="GO" id="GO:0003676">
    <property type="term" value="F:nucleic acid binding"/>
    <property type="evidence" value="ECO:0007669"/>
    <property type="project" value="InterPro"/>
</dbReference>
<dbReference type="Proteomes" id="UP000812287">
    <property type="component" value="Unassembled WGS sequence"/>
</dbReference>
<dbReference type="OrthoDB" id="2902985at2759"/>
<feature type="region of interest" description="Disordered" evidence="1">
    <location>
        <begin position="432"/>
        <end position="483"/>
    </location>
</feature>
<accession>A0A9P7VSM4</accession>
<evidence type="ECO:0008006" key="4">
    <source>
        <dbReference type="Google" id="ProtNLM"/>
    </source>
</evidence>
<dbReference type="AlphaFoldDB" id="A0A9P7VSM4"/>
<sequence>MLHFIQRRCLNRPLRLYRTLSTASRAVEIAPTNHEFRPPQARQRTSPPPPVFSRSLYIYDLPANYDATHVVNAIGEEPIHRISLGKDHMYVNFWTPTQASRVVNRTGGMLTVTGNHASLRFNKTAQDLLLATSVAHLGVAKTTRAIYIFGESVKAKSLEGWEELVLQYGPLESINFGTQKDGSTFLVVTFLSAEHARKAMSALKHGHTVKYRRDFEAAQKPDVKRRVMLSGLSPTLSTTLLTNHILDIIASIGHGEKIVKITRSGPKIGKAVVDFTLPTQARLFYESFQAANSNPYGLTVELNAIRPVSSFLFQAIHCGANRTIRLYTGKEEIPRDKLMEDFNTMGHTTQVYSRAGTAFITFSSLSDSLKVVSDLAAGRHDLEGYTGFSVTFAKNDLQAALKSAVVAEPKGIRGEEELEGEADPADIIVDVMASEPSSEQRSETTPVSSEIGEVTPTQDIEFPADVPTESPARTEPVPPSSSA</sequence>
<evidence type="ECO:0000313" key="2">
    <source>
        <dbReference type="EMBL" id="KAG7445725.1"/>
    </source>
</evidence>
<dbReference type="InterPro" id="IPR035979">
    <property type="entry name" value="RBD_domain_sf"/>
</dbReference>
<reference evidence="2" key="1">
    <citation type="submission" date="2020-11" db="EMBL/GenBank/DDBJ databases">
        <title>Adaptations for nitrogen fixation in a non-lichenized fungal sporocarp promotes dispersal by wood-feeding termites.</title>
        <authorList>
            <consortium name="DOE Joint Genome Institute"/>
            <person name="Koch R.A."/>
            <person name="Yoon G."/>
            <person name="Arayal U."/>
            <person name="Lail K."/>
            <person name="Amirebrahimi M."/>
            <person name="Labutti K."/>
            <person name="Lipzen A."/>
            <person name="Riley R."/>
            <person name="Barry K."/>
            <person name="Henrissat B."/>
            <person name="Grigoriev I.V."/>
            <person name="Herr J.R."/>
            <person name="Aime M.C."/>
        </authorList>
    </citation>
    <scope>NUCLEOTIDE SEQUENCE</scope>
    <source>
        <strain evidence="2">MCA 3950</strain>
    </source>
</reference>
<dbReference type="RefSeq" id="XP_043039225.1">
    <property type="nucleotide sequence ID" value="XM_043186436.1"/>
</dbReference>
<name>A0A9P7VSM4_9AGAR</name>
<dbReference type="EMBL" id="MU250536">
    <property type="protein sequence ID" value="KAG7445725.1"/>
    <property type="molecule type" value="Genomic_DNA"/>
</dbReference>